<dbReference type="OrthoDB" id="4152802at2759"/>
<evidence type="ECO:0000313" key="3">
    <source>
        <dbReference type="Proteomes" id="UP000803844"/>
    </source>
</evidence>
<feature type="compositionally biased region" description="Basic and acidic residues" evidence="1">
    <location>
        <begin position="250"/>
        <end position="289"/>
    </location>
</feature>
<keyword evidence="3" id="KW-1185">Reference proteome</keyword>
<feature type="compositionally biased region" description="Low complexity" evidence="1">
    <location>
        <begin position="316"/>
        <end position="334"/>
    </location>
</feature>
<feature type="compositionally biased region" description="Polar residues" evidence="1">
    <location>
        <begin position="64"/>
        <end position="73"/>
    </location>
</feature>
<feature type="compositionally biased region" description="Basic and acidic residues" evidence="1">
    <location>
        <begin position="102"/>
        <end position="116"/>
    </location>
</feature>
<protein>
    <submittedName>
        <fullName evidence="2">Uncharacterized protein</fullName>
    </submittedName>
</protein>
<feature type="compositionally biased region" description="Basic residues" evidence="1">
    <location>
        <begin position="1"/>
        <end position="14"/>
    </location>
</feature>
<feature type="compositionally biased region" description="Acidic residues" evidence="1">
    <location>
        <begin position="634"/>
        <end position="643"/>
    </location>
</feature>
<feature type="compositionally biased region" description="Low complexity" evidence="1">
    <location>
        <begin position="470"/>
        <end position="482"/>
    </location>
</feature>
<feature type="compositionally biased region" description="Pro residues" evidence="1">
    <location>
        <begin position="405"/>
        <end position="416"/>
    </location>
</feature>
<sequence length="752" mass="83595">MPVKRQPNKLHRRERSLSFEKGREDALAIERRRTSRKRTSGAVGQGLVDPRVHPYSRGLDASNVDKSPFNQDNFPRMPTLHHKRNAELSARRKSNKRRKADHAREADIRAMSRSDPVRPAAEPWQSGRPIRKETKKAKGGLGLSLRRSWERAHQDSDISLPLPGSIHSSLSDDSEHVSFKVSALEALAPRPTLRYTVHPRHSSPPAERPDRHVSVRHKVSERQPIPEATIRAHKRIDDLADDLTASDLRQLMERDGRRRAKKEEQDRQRLERRLARRAEKEKAAEREGRQSPPNLERGVLGRESVGLGIDPESAVRTSSTPRSSAKSSPSPSTKQLGKRPAAEMEDDEEADETAAQGPLEHFHRTDSIPLDDTTITPPPEDPPTRRESSPRKRIILMPRASKSKSPPPPAQPSSDPPKPERPDHARQTSEGSLKKMRRSWSNLFRWGSRSRRRSGPSSFSNTSRDSMTGPYTPATPAYDPAALSRKISSGVPKRTLSRFREDLPELPLSPPQSREASPEPPPSAIIEQDSPELDAAMDLDEPIVMPKRRDTPMSPDEALGSVPASMPSTVDPSPEPNTVSLASVDSEGSWFGKKSSNRRSVPTPLTPPRIQHQRPATASTFDSHHDPDLPTQEFQEDYSDITGDDYLSRLANQRSSGSHVTHARASSDASDDARWGIVGGHQPHFVEPRAIDFVKSHEGLLNSFSDDGVDASESDDNADSIGADEENKENGGRRAATATRHNRSAKLLEVNP</sequence>
<feature type="compositionally biased region" description="Acidic residues" evidence="1">
    <location>
        <begin position="707"/>
        <end position="727"/>
    </location>
</feature>
<dbReference type="AlphaFoldDB" id="A0A9P5CQ34"/>
<feature type="region of interest" description="Disordered" evidence="1">
    <location>
        <begin position="1"/>
        <end position="177"/>
    </location>
</feature>
<proteinExistence type="predicted"/>
<comment type="caution">
    <text evidence="2">The sequence shown here is derived from an EMBL/GenBank/DDBJ whole genome shotgun (WGS) entry which is preliminary data.</text>
</comment>
<dbReference type="RefSeq" id="XP_040778065.1">
    <property type="nucleotide sequence ID" value="XM_040920298.1"/>
</dbReference>
<feature type="compositionally biased region" description="Basic and acidic residues" evidence="1">
    <location>
        <begin position="147"/>
        <end position="156"/>
    </location>
</feature>
<feature type="compositionally biased region" description="Acidic residues" evidence="1">
    <location>
        <begin position="529"/>
        <end position="541"/>
    </location>
</feature>
<feature type="region of interest" description="Disordered" evidence="1">
    <location>
        <begin position="702"/>
        <end position="752"/>
    </location>
</feature>
<organism evidence="2 3">
    <name type="scientific">Cryphonectria parasitica (strain ATCC 38755 / EP155)</name>
    <dbReference type="NCBI Taxonomy" id="660469"/>
    <lineage>
        <taxon>Eukaryota</taxon>
        <taxon>Fungi</taxon>
        <taxon>Dikarya</taxon>
        <taxon>Ascomycota</taxon>
        <taxon>Pezizomycotina</taxon>
        <taxon>Sordariomycetes</taxon>
        <taxon>Sordariomycetidae</taxon>
        <taxon>Diaporthales</taxon>
        <taxon>Cryphonectriaceae</taxon>
        <taxon>Cryphonectria-Endothia species complex</taxon>
        <taxon>Cryphonectria</taxon>
    </lineage>
</organism>
<feature type="compositionally biased region" description="Basic and acidic residues" evidence="1">
    <location>
        <begin position="207"/>
        <end position="221"/>
    </location>
</feature>
<dbReference type="EMBL" id="MU032346">
    <property type="protein sequence ID" value="KAF3767104.1"/>
    <property type="molecule type" value="Genomic_DNA"/>
</dbReference>
<reference evidence="2" key="1">
    <citation type="journal article" date="2020" name="Phytopathology">
        <title>Genome sequence of the chestnut blight fungus Cryphonectria parasitica EP155: A fundamental resource for an archetypical invasive plant pathogen.</title>
        <authorList>
            <person name="Crouch J.A."/>
            <person name="Dawe A."/>
            <person name="Aerts A."/>
            <person name="Barry K."/>
            <person name="Churchill A.C.L."/>
            <person name="Grimwood J."/>
            <person name="Hillman B."/>
            <person name="Milgroom M.G."/>
            <person name="Pangilinan J."/>
            <person name="Smith M."/>
            <person name="Salamov A."/>
            <person name="Schmutz J."/>
            <person name="Yadav J."/>
            <person name="Grigoriev I.V."/>
            <person name="Nuss D."/>
        </authorList>
    </citation>
    <scope>NUCLEOTIDE SEQUENCE</scope>
    <source>
        <strain evidence="2">EP155</strain>
    </source>
</reference>
<feature type="compositionally biased region" description="Basic and acidic residues" evidence="1">
    <location>
        <begin position="417"/>
        <end position="427"/>
    </location>
</feature>
<feature type="compositionally biased region" description="Polar residues" evidence="1">
    <location>
        <begin position="566"/>
        <end position="583"/>
    </location>
</feature>
<dbReference type="GeneID" id="63837427"/>
<feature type="compositionally biased region" description="Acidic residues" evidence="1">
    <location>
        <begin position="343"/>
        <end position="352"/>
    </location>
</feature>
<feature type="compositionally biased region" description="Polar residues" evidence="1">
    <location>
        <begin position="650"/>
        <end position="659"/>
    </location>
</feature>
<name>A0A9P5CQ34_CRYP1</name>
<evidence type="ECO:0000313" key="2">
    <source>
        <dbReference type="EMBL" id="KAF3767104.1"/>
    </source>
</evidence>
<gene>
    <name evidence="2" type="ORF">M406DRAFT_328207</name>
</gene>
<feature type="region of interest" description="Disordered" evidence="1">
    <location>
        <begin position="189"/>
        <end position="675"/>
    </location>
</feature>
<evidence type="ECO:0000256" key="1">
    <source>
        <dbReference type="SAM" id="MobiDB-lite"/>
    </source>
</evidence>
<feature type="compositionally biased region" description="Basic residues" evidence="1">
    <location>
        <begin position="91"/>
        <end position="101"/>
    </location>
</feature>
<feature type="compositionally biased region" description="Basic and acidic residues" evidence="1">
    <location>
        <begin position="15"/>
        <end position="32"/>
    </location>
</feature>
<dbReference type="Proteomes" id="UP000803844">
    <property type="component" value="Unassembled WGS sequence"/>
</dbReference>
<accession>A0A9P5CQ34</accession>